<feature type="non-terminal residue" evidence="2">
    <location>
        <position position="1"/>
    </location>
</feature>
<protein>
    <recommendedName>
        <fullName evidence="1">Nrap protein domain-containing protein</fullName>
    </recommendedName>
</protein>
<reference evidence="2 3" key="1">
    <citation type="journal article" date="2023" name="Commun. Biol.">
        <title>Genome analysis of Parmales, the sister group of diatoms, reveals the evolutionary specialization of diatoms from phago-mixotrophs to photoautotrophs.</title>
        <authorList>
            <person name="Ban H."/>
            <person name="Sato S."/>
            <person name="Yoshikawa S."/>
            <person name="Yamada K."/>
            <person name="Nakamura Y."/>
            <person name="Ichinomiya M."/>
            <person name="Sato N."/>
            <person name="Blanc-Mathieu R."/>
            <person name="Endo H."/>
            <person name="Kuwata A."/>
            <person name="Ogata H."/>
        </authorList>
    </citation>
    <scope>NUCLEOTIDE SEQUENCE [LARGE SCALE GENOMIC DNA]</scope>
</reference>
<dbReference type="EMBL" id="BRYB01001267">
    <property type="protein sequence ID" value="GMI21894.1"/>
    <property type="molecule type" value="Genomic_DNA"/>
</dbReference>
<evidence type="ECO:0000259" key="1">
    <source>
        <dbReference type="Pfam" id="PF17407"/>
    </source>
</evidence>
<gene>
    <name evidence="2" type="ORF">TeGR_g15289</name>
</gene>
<name>A0ABQ6M8W8_9STRA</name>
<dbReference type="Pfam" id="PF17407">
    <property type="entry name" value="Nrap_D6"/>
    <property type="match status" value="1"/>
</dbReference>
<accession>A0ABQ6M8W8</accession>
<proteinExistence type="predicted"/>
<comment type="caution">
    <text evidence="2">The sequence shown here is derived from an EMBL/GenBank/DDBJ whole genome shotgun (WGS) entry which is preliminary data.</text>
</comment>
<sequence length="73" mass="7887">YNHLCPELIGVVFRPQVKAEKTFATQTCLMAKLKEGGEEGATTVVLNTEDFAREVMAIGDGVVSAFKVNGVEQ</sequence>
<dbReference type="Proteomes" id="UP001165060">
    <property type="component" value="Unassembled WGS sequence"/>
</dbReference>
<organism evidence="2 3">
    <name type="scientific">Tetraparma gracilis</name>
    <dbReference type="NCBI Taxonomy" id="2962635"/>
    <lineage>
        <taxon>Eukaryota</taxon>
        <taxon>Sar</taxon>
        <taxon>Stramenopiles</taxon>
        <taxon>Ochrophyta</taxon>
        <taxon>Bolidophyceae</taxon>
        <taxon>Parmales</taxon>
        <taxon>Triparmaceae</taxon>
        <taxon>Tetraparma</taxon>
    </lineage>
</organism>
<evidence type="ECO:0000313" key="2">
    <source>
        <dbReference type="EMBL" id="GMI21894.1"/>
    </source>
</evidence>
<feature type="domain" description="Nrap protein" evidence="1">
    <location>
        <begin position="5"/>
        <end position="65"/>
    </location>
</feature>
<keyword evidence="3" id="KW-1185">Reference proteome</keyword>
<dbReference type="InterPro" id="IPR035371">
    <property type="entry name" value="Nrap_D6"/>
</dbReference>
<evidence type="ECO:0000313" key="3">
    <source>
        <dbReference type="Proteomes" id="UP001165060"/>
    </source>
</evidence>